<dbReference type="InterPro" id="IPR036779">
    <property type="entry name" value="LysM_dom_sf"/>
</dbReference>
<dbReference type="InterPro" id="IPR018392">
    <property type="entry name" value="LysM"/>
</dbReference>
<evidence type="ECO:0008006" key="2">
    <source>
        <dbReference type="Google" id="ProtNLM"/>
    </source>
</evidence>
<dbReference type="AlphaFoldDB" id="A0A6J4IZD7"/>
<dbReference type="CDD" id="cd00118">
    <property type="entry name" value="LysM"/>
    <property type="match status" value="1"/>
</dbReference>
<sequence>MAERVTDPQRWIRQDGLDAVAGQLAGLVGWSALAWLTVGATLVSAGRLPGVAGRLADRVADRVLPATLRRVLTVALGLGMAAAGPGVASASGVPAAGTSGSAAVLIPAALTPWPPEETSALWTPPTHRTPPAARAAPDDAGAVDWPLADAVRPVTVGPGDSLWLIAARRLDEAATVSDVAEAWPEWYAANRAVIGPDPDRLRIGQRLAPP</sequence>
<proteinExistence type="predicted"/>
<dbReference type="EMBL" id="CADCTP010000236">
    <property type="protein sequence ID" value="CAA9264625.1"/>
    <property type="molecule type" value="Genomic_DNA"/>
</dbReference>
<name>A0A6J4IZD7_9ACTN</name>
<reference evidence="1" key="1">
    <citation type="submission" date="2020-02" db="EMBL/GenBank/DDBJ databases">
        <authorList>
            <person name="Meier V. D."/>
        </authorList>
    </citation>
    <scope>NUCLEOTIDE SEQUENCE</scope>
    <source>
        <strain evidence="1">AVDCRST_MAG41</strain>
    </source>
</reference>
<organism evidence="1">
    <name type="scientific">uncultured Mycobacteriales bacterium</name>
    <dbReference type="NCBI Taxonomy" id="581187"/>
    <lineage>
        <taxon>Bacteria</taxon>
        <taxon>Bacillati</taxon>
        <taxon>Actinomycetota</taxon>
        <taxon>Actinomycetes</taxon>
        <taxon>Mycobacteriales</taxon>
        <taxon>environmental samples</taxon>
    </lineage>
</organism>
<evidence type="ECO:0000313" key="1">
    <source>
        <dbReference type="EMBL" id="CAA9264625.1"/>
    </source>
</evidence>
<protein>
    <recommendedName>
        <fullName evidence="2">LysM domain-containing protein</fullName>
    </recommendedName>
</protein>
<accession>A0A6J4IZD7</accession>
<dbReference type="Gene3D" id="3.10.350.10">
    <property type="entry name" value="LysM domain"/>
    <property type="match status" value="1"/>
</dbReference>
<gene>
    <name evidence="1" type="ORF">AVDCRST_MAG41-2580</name>
</gene>